<dbReference type="Pfam" id="PF14028">
    <property type="entry name" value="Lant_dehydr_C"/>
    <property type="match status" value="1"/>
</dbReference>
<evidence type="ECO:0000313" key="3">
    <source>
        <dbReference type="Proteomes" id="UP000230407"/>
    </source>
</evidence>
<protein>
    <recommendedName>
        <fullName evidence="1">Thiopeptide-type bacteriocin biosynthesis domain-containing protein</fullName>
    </recommendedName>
</protein>
<sequence>MPPNVQVTEAHVLAVLAGTPMEQAAAQVPMEVSDLAEAVAAYKAAGRAALDAQARTRDWYQVRIRFTDWNTAERAAAAHLGPRLQQAQDAGTIADWWFLRKHPCWRLRCRPGPTTTRAETTAAVGAALGAMTAHGTVEKWRECLYEPEVLAFGGPVGMDITHDLFHADSHQTLAFLRHTPGRLDQSTVGRRELSVLLCTTLFRGARQDAGEQADVWHRVVSERPLAVEPSPDKLRGMIPDLRRLISLDTSPTGTLFAAHGPLSLGARWSEAFATAGRRLADAARDGALERGLRDILAGQVIFHWNRLGLPAATQAVLARAARAALITRPPTPPARDAP</sequence>
<dbReference type="AlphaFoldDB" id="A0A2M8MBG4"/>
<name>A0A2M8MBG4_9ACTN</name>
<gene>
    <name evidence="2" type="ORF">CUT44_02550</name>
</gene>
<keyword evidence="3" id="KW-1185">Reference proteome</keyword>
<reference evidence="2 3" key="1">
    <citation type="submission" date="2017-11" db="EMBL/GenBank/DDBJ databases">
        <title>Streptomyces carmine sp. nov., a novel actinomycete isolated from Sophora alopecuroides in Xinjiang, China.</title>
        <authorList>
            <person name="Wang Y."/>
            <person name="Luo X."/>
            <person name="Wan C."/>
            <person name="Zhang L."/>
        </authorList>
    </citation>
    <scope>NUCLEOTIDE SEQUENCE [LARGE SCALE GENOMIC DNA]</scope>
    <source>
        <strain evidence="2 3">TRM SA0054</strain>
    </source>
</reference>
<evidence type="ECO:0000313" key="2">
    <source>
        <dbReference type="EMBL" id="PJF01557.1"/>
    </source>
</evidence>
<comment type="caution">
    <text evidence="2">The sequence shown here is derived from an EMBL/GenBank/DDBJ whole genome shotgun (WGS) entry which is preliminary data.</text>
</comment>
<evidence type="ECO:0000259" key="1">
    <source>
        <dbReference type="Pfam" id="PF14028"/>
    </source>
</evidence>
<feature type="domain" description="Thiopeptide-type bacteriocin biosynthesis" evidence="1">
    <location>
        <begin position="59"/>
        <end position="324"/>
    </location>
</feature>
<proteinExistence type="predicted"/>
<dbReference type="InterPro" id="IPR023809">
    <property type="entry name" value="Thiopep_bacteriocin_synth_dom"/>
</dbReference>
<dbReference type="Proteomes" id="UP000230407">
    <property type="component" value="Unassembled WGS sequence"/>
</dbReference>
<dbReference type="NCBIfam" id="TIGR03891">
    <property type="entry name" value="thiopep_ocin"/>
    <property type="match status" value="1"/>
</dbReference>
<accession>A0A2M8MBG4</accession>
<organism evidence="2 3">
    <name type="scientific">Streptomyces carminius</name>
    <dbReference type="NCBI Taxonomy" id="2665496"/>
    <lineage>
        <taxon>Bacteria</taxon>
        <taxon>Bacillati</taxon>
        <taxon>Actinomycetota</taxon>
        <taxon>Actinomycetes</taxon>
        <taxon>Kitasatosporales</taxon>
        <taxon>Streptomycetaceae</taxon>
        <taxon>Streptomyces</taxon>
    </lineage>
</organism>
<dbReference type="EMBL" id="PGGW01000010">
    <property type="protein sequence ID" value="PJF01557.1"/>
    <property type="molecule type" value="Genomic_DNA"/>
</dbReference>